<dbReference type="SMART" id="SM00855">
    <property type="entry name" value="PGAM"/>
    <property type="match status" value="1"/>
</dbReference>
<gene>
    <name evidence="1" type="ORF">MJ956_05915</name>
</gene>
<dbReference type="PANTHER" id="PTHR47623:SF1">
    <property type="entry name" value="OS09G0287300 PROTEIN"/>
    <property type="match status" value="1"/>
</dbReference>
<dbReference type="PANTHER" id="PTHR47623">
    <property type="entry name" value="OS09G0287300 PROTEIN"/>
    <property type="match status" value="1"/>
</dbReference>
<comment type="caution">
    <text evidence="1">The sequence shown here is derived from an EMBL/GenBank/DDBJ whole genome shotgun (WGS) entry which is preliminary data.</text>
</comment>
<name>A0A9X2H3P5_9HYPH</name>
<dbReference type="Gene3D" id="3.40.50.1240">
    <property type="entry name" value="Phosphoglycerate mutase-like"/>
    <property type="match status" value="1"/>
</dbReference>
<dbReference type="CDD" id="cd07067">
    <property type="entry name" value="HP_PGM_like"/>
    <property type="match status" value="1"/>
</dbReference>
<proteinExistence type="predicted"/>
<protein>
    <submittedName>
        <fullName evidence="1">Histidine phosphatase family protein</fullName>
    </submittedName>
</protein>
<organism evidence="1 2">
    <name type="scientific">Aurantimonas marianensis</name>
    <dbReference type="NCBI Taxonomy" id="2920428"/>
    <lineage>
        <taxon>Bacteria</taxon>
        <taxon>Pseudomonadati</taxon>
        <taxon>Pseudomonadota</taxon>
        <taxon>Alphaproteobacteria</taxon>
        <taxon>Hyphomicrobiales</taxon>
        <taxon>Aurantimonadaceae</taxon>
        <taxon>Aurantimonas</taxon>
    </lineage>
</organism>
<dbReference type="AlphaFoldDB" id="A0A9X2H3P5"/>
<dbReference type="RefSeq" id="WP_253963551.1">
    <property type="nucleotide sequence ID" value="NZ_JALHBS010000032.1"/>
</dbReference>
<dbReference type="InterPro" id="IPR013078">
    <property type="entry name" value="His_Pase_superF_clade-1"/>
</dbReference>
<accession>A0A9X2H3P5</accession>
<dbReference type="Pfam" id="PF00300">
    <property type="entry name" value="His_Phos_1"/>
    <property type="match status" value="1"/>
</dbReference>
<dbReference type="SUPFAM" id="SSF53254">
    <property type="entry name" value="Phosphoglycerate mutase-like"/>
    <property type="match status" value="1"/>
</dbReference>
<evidence type="ECO:0000313" key="1">
    <source>
        <dbReference type="EMBL" id="MCP3054682.1"/>
    </source>
</evidence>
<dbReference type="Proteomes" id="UP001155220">
    <property type="component" value="Unassembled WGS sequence"/>
</dbReference>
<evidence type="ECO:0000313" key="2">
    <source>
        <dbReference type="Proteomes" id="UP001155220"/>
    </source>
</evidence>
<reference evidence="1" key="1">
    <citation type="submission" date="2022-03" db="EMBL/GenBank/DDBJ databases">
        <title>Aurantimonas Liuensis sp. Nov., isolated from the hadal seawater of the Mariana Trench.</title>
        <authorList>
            <person name="Liu R."/>
        </authorList>
    </citation>
    <scope>NUCLEOTIDE SEQUENCE</scope>
    <source>
        <strain evidence="1">LRZ36</strain>
    </source>
</reference>
<sequence>MSAPTRSHRLYILRHAHSSWALPGQRDHHRPLDARGRRQADRLARFIAGKGYRLDVVVCSTAKRASETYDRIRPGLDPGHREESSDALYALGVEAYYDAVRRQGDTEAVLLVGHNPMIEAFTLSLIADGDPAAIDVIRMGFPTCGLAVVEFSGPLSAIAAGTGRLCEFVDPDDLG</sequence>
<keyword evidence="2" id="KW-1185">Reference proteome</keyword>
<dbReference type="EMBL" id="JALHBS010000032">
    <property type="protein sequence ID" value="MCP3054682.1"/>
    <property type="molecule type" value="Genomic_DNA"/>
</dbReference>
<dbReference type="InterPro" id="IPR029033">
    <property type="entry name" value="His_PPase_superfam"/>
</dbReference>